<feature type="compositionally biased region" description="Polar residues" evidence="1">
    <location>
        <begin position="79"/>
        <end position="97"/>
    </location>
</feature>
<name>A0A428P3V1_9HYPO</name>
<organism evidence="2 3">
    <name type="scientific">Fusarium duplospermum</name>
    <dbReference type="NCBI Taxonomy" id="1325734"/>
    <lineage>
        <taxon>Eukaryota</taxon>
        <taxon>Fungi</taxon>
        <taxon>Dikarya</taxon>
        <taxon>Ascomycota</taxon>
        <taxon>Pezizomycotina</taxon>
        <taxon>Sordariomycetes</taxon>
        <taxon>Hypocreomycetidae</taxon>
        <taxon>Hypocreales</taxon>
        <taxon>Nectriaceae</taxon>
        <taxon>Fusarium</taxon>
        <taxon>Fusarium solani species complex</taxon>
    </lineage>
</organism>
<sequence>MISYLPCLTHAMPISLGLTQHPPKRQRSDSSDGYDKVKRQNVQVDESLETLATFGQCEASQVTTCTSQTHAVLQSSNARLVESSGSSWDPSQQASEVNKSDYFDDDSDLDQHLGELDETADKTLPLIQTCQNGDAVIIELNELDYDAFTELLDEAS</sequence>
<dbReference type="Proteomes" id="UP000288168">
    <property type="component" value="Unassembled WGS sequence"/>
</dbReference>
<dbReference type="EMBL" id="NKCI01000211">
    <property type="protein sequence ID" value="RSL47720.1"/>
    <property type="molecule type" value="Genomic_DNA"/>
</dbReference>
<dbReference type="AlphaFoldDB" id="A0A428P3V1"/>
<evidence type="ECO:0000256" key="1">
    <source>
        <dbReference type="SAM" id="MobiDB-lite"/>
    </source>
</evidence>
<reference evidence="2 3" key="1">
    <citation type="submission" date="2017-06" db="EMBL/GenBank/DDBJ databases">
        <title>Comparative genomic analysis of Ambrosia Fusariam Clade fungi.</title>
        <authorList>
            <person name="Stajich J.E."/>
            <person name="Carrillo J."/>
            <person name="Kijimoto T."/>
            <person name="Eskalen A."/>
            <person name="O'Donnell K."/>
            <person name="Kasson M."/>
        </authorList>
    </citation>
    <scope>NUCLEOTIDE SEQUENCE [LARGE SCALE GENOMIC DNA]</scope>
    <source>
        <strain evidence="2 3">NRRL62584</strain>
    </source>
</reference>
<protein>
    <submittedName>
        <fullName evidence="2">Uncharacterized protein</fullName>
    </submittedName>
</protein>
<evidence type="ECO:0000313" key="3">
    <source>
        <dbReference type="Proteomes" id="UP000288168"/>
    </source>
</evidence>
<keyword evidence="3" id="KW-1185">Reference proteome</keyword>
<accession>A0A428P3V1</accession>
<comment type="caution">
    <text evidence="2">The sequence shown here is derived from an EMBL/GenBank/DDBJ whole genome shotgun (WGS) entry which is preliminary data.</text>
</comment>
<feature type="region of interest" description="Disordered" evidence="1">
    <location>
        <begin position="17"/>
        <end position="36"/>
    </location>
</feature>
<feature type="region of interest" description="Disordered" evidence="1">
    <location>
        <begin position="79"/>
        <end position="110"/>
    </location>
</feature>
<gene>
    <name evidence="2" type="ORF">CEP54_013259</name>
</gene>
<evidence type="ECO:0000313" key="2">
    <source>
        <dbReference type="EMBL" id="RSL47720.1"/>
    </source>
</evidence>
<dbReference type="OrthoDB" id="5022425at2759"/>
<feature type="compositionally biased region" description="Basic and acidic residues" evidence="1">
    <location>
        <begin position="26"/>
        <end position="36"/>
    </location>
</feature>
<proteinExistence type="predicted"/>